<protein>
    <submittedName>
        <fullName evidence="2">Uncharacterized protein</fullName>
    </submittedName>
</protein>
<evidence type="ECO:0000313" key="2">
    <source>
        <dbReference type="EMBL" id="KAA6344883.1"/>
    </source>
</evidence>
<reference evidence="2" key="1">
    <citation type="submission" date="2019-03" db="EMBL/GenBank/DDBJ databases">
        <title>Single cell metagenomics reveals metabolic interactions within the superorganism composed of flagellate Streblomastix strix and complex community of Bacteroidetes bacteria on its surface.</title>
        <authorList>
            <person name="Treitli S.C."/>
            <person name="Kolisko M."/>
            <person name="Husnik F."/>
            <person name="Keeling P."/>
            <person name="Hampl V."/>
        </authorList>
    </citation>
    <scope>NUCLEOTIDE SEQUENCE</scope>
    <source>
        <strain evidence="2">STM</strain>
    </source>
</reference>
<comment type="caution">
    <text evidence="2">The sequence shown here is derived from an EMBL/GenBank/DDBJ whole genome shotgun (WGS) entry which is preliminary data.</text>
</comment>
<organism evidence="2">
    <name type="scientific">termite gut metagenome</name>
    <dbReference type="NCBI Taxonomy" id="433724"/>
    <lineage>
        <taxon>unclassified sequences</taxon>
        <taxon>metagenomes</taxon>
        <taxon>organismal metagenomes</taxon>
    </lineage>
</organism>
<sequence>MNNQVHEKGYRNKPVTEAQNANNGVKSKTRSRVEPVFGFMEQGMHGLFLRSVGITIARATGIIGLISLTCNICRYEQIVRLGMA</sequence>
<gene>
    <name evidence="2" type="ORF">EZS27_007529</name>
</gene>
<feature type="compositionally biased region" description="Polar residues" evidence="1">
    <location>
        <begin position="17"/>
        <end position="26"/>
    </location>
</feature>
<dbReference type="EMBL" id="SNRY01000196">
    <property type="protein sequence ID" value="KAA6344883.1"/>
    <property type="molecule type" value="Genomic_DNA"/>
</dbReference>
<dbReference type="AlphaFoldDB" id="A0A5J4SI00"/>
<feature type="compositionally biased region" description="Basic and acidic residues" evidence="1">
    <location>
        <begin position="1"/>
        <end position="10"/>
    </location>
</feature>
<evidence type="ECO:0000256" key="1">
    <source>
        <dbReference type="SAM" id="MobiDB-lite"/>
    </source>
</evidence>
<proteinExistence type="predicted"/>
<accession>A0A5J4SI00</accession>
<name>A0A5J4SI00_9ZZZZ</name>
<feature type="region of interest" description="Disordered" evidence="1">
    <location>
        <begin position="1"/>
        <end position="29"/>
    </location>
</feature>